<evidence type="ECO:0000313" key="2">
    <source>
        <dbReference type="EMBL" id="KFD70126.1"/>
    </source>
</evidence>
<keyword evidence="1" id="KW-0472">Membrane</keyword>
<name>A0A085NKY0_9BILA</name>
<sequence>MERISALNYIIYSEAGDLLLPIVITGLHSFLMTRTALLYGQTVSTSKRLNQMRIDDLAIQMRSLA</sequence>
<gene>
    <name evidence="2" type="ORF">M514_17728</name>
</gene>
<organism evidence="2">
    <name type="scientific">Trichuris suis</name>
    <name type="common">pig whipworm</name>
    <dbReference type="NCBI Taxonomy" id="68888"/>
    <lineage>
        <taxon>Eukaryota</taxon>
        <taxon>Metazoa</taxon>
        <taxon>Ecdysozoa</taxon>
        <taxon>Nematoda</taxon>
        <taxon>Enoplea</taxon>
        <taxon>Dorylaimia</taxon>
        <taxon>Trichinellida</taxon>
        <taxon>Trichuridae</taxon>
        <taxon>Trichuris</taxon>
    </lineage>
</organism>
<protein>
    <submittedName>
        <fullName evidence="2">Uncharacterized protein</fullName>
    </submittedName>
</protein>
<dbReference type="Proteomes" id="UP000030758">
    <property type="component" value="Unassembled WGS sequence"/>
</dbReference>
<feature type="transmembrane region" description="Helical" evidence="1">
    <location>
        <begin position="18"/>
        <end position="39"/>
    </location>
</feature>
<reference evidence="2" key="1">
    <citation type="journal article" date="2014" name="Nat. Genet.">
        <title>Genome and transcriptome of the porcine whipworm Trichuris suis.</title>
        <authorList>
            <person name="Jex A.R."/>
            <person name="Nejsum P."/>
            <person name="Schwarz E.M."/>
            <person name="Hu L."/>
            <person name="Young N.D."/>
            <person name="Hall R.S."/>
            <person name="Korhonen P.K."/>
            <person name="Liao S."/>
            <person name="Thamsborg S."/>
            <person name="Xia J."/>
            <person name="Xu P."/>
            <person name="Wang S."/>
            <person name="Scheerlinck J.P."/>
            <person name="Hofmann A."/>
            <person name="Sternberg P.W."/>
            <person name="Wang J."/>
            <person name="Gasser R.B."/>
        </authorList>
    </citation>
    <scope>NUCLEOTIDE SEQUENCE [LARGE SCALE GENOMIC DNA]</scope>
    <source>
        <strain evidence="2">DCEP-RM93F</strain>
    </source>
</reference>
<keyword evidence="1" id="KW-1133">Transmembrane helix</keyword>
<proteinExistence type="predicted"/>
<dbReference type="AlphaFoldDB" id="A0A085NKY0"/>
<accession>A0A085NKY0</accession>
<dbReference type="EMBL" id="KL367490">
    <property type="protein sequence ID" value="KFD70126.1"/>
    <property type="molecule type" value="Genomic_DNA"/>
</dbReference>
<evidence type="ECO:0000256" key="1">
    <source>
        <dbReference type="SAM" id="Phobius"/>
    </source>
</evidence>
<keyword evidence="1" id="KW-0812">Transmembrane</keyword>